<dbReference type="AlphaFoldDB" id="A0A9Q0KCY5"/>
<evidence type="ECO:0000256" key="11">
    <source>
        <dbReference type="SAM" id="SignalP"/>
    </source>
</evidence>
<dbReference type="SUPFAM" id="SSF52058">
    <property type="entry name" value="L domain-like"/>
    <property type="match status" value="1"/>
</dbReference>
<dbReference type="OrthoDB" id="676979at2759"/>
<dbReference type="PANTHER" id="PTHR32093">
    <property type="entry name" value="LEUCINE-RICH REPEAT EXTENSIN-LIKE PROTEIN 3-RELATED"/>
    <property type="match status" value="1"/>
</dbReference>
<dbReference type="Pfam" id="PF00560">
    <property type="entry name" value="LRR_1"/>
    <property type="match status" value="1"/>
</dbReference>
<evidence type="ECO:0000256" key="6">
    <source>
        <dbReference type="ARBA" id="ARBA00022737"/>
    </source>
</evidence>
<evidence type="ECO:0000313" key="14">
    <source>
        <dbReference type="Proteomes" id="UP001141806"/>
    </source>
</evidence>
<dbReference type="InterPro" id="IPR001611">
    <property type="entry name" value="Leu-rich_rpt"/>
</dbReference>
<keyword evidence="3" id="KW-0964">Secreted</keyword>
<proteinExistence type="predicted"/>
<evidence type="ECO:0000259" key="12">
    <source>
        <dbReference type="Pfam" id="PF08263"/>
    </source>
</evidence>
<protein>
    <recommendedName>
        <fullName evidence="10">Cell wall hydroxyproline-rich glycoprotein</fullName>
    </recommendedName>
</protein>
<feature type="chain" id="PRO_5040249998" description="Cell wall hydroxyproline-rich glycoprotein" evidence="11">
    <location>
        <begin position="28"/>
        <end position="347"/>
    </location>
</feature>
<keyword evidence="7" id="KW-0325">Glycoprotein</keyword>
<keyword evidence="14" id="KW-1185">Reference proteome</keyword>
<dbReference type="Pfam" id="PF08263">
    <property type="entry name" value="LRRNT_2"/>
    <property type="match status" value="1"/>
</dbReference>
<evidence type="ECO:0000256" key="10">
    <source>
        <dbReference type="ARBA" id="ARBA00041871"/>
    </source>
</evidence>
<keyword evidence="2" id="KW-0134">Cell wall</keyword>
<sequence>MKNSYLNLLCFWCLLCLLIFPTLFCQASRPLSNPRLDNAYTAFQAWKRAIQSDPMEFTSNWSGPDVCNYSGVYCASAPDDPQITTVAGIDLNHGNIAGSLPEELGLLTDLALIHLNSNRFSGTIPESFNNLQLLYELDLSNNLFTGFFPSVILSLPSLKFLDLRFNQFEDSVPSALFDLKLDALFINDNKFRSSIPDNMGNSPVSVIVLANNVLDGSIPSSFTNMGGTLDEINLMSTGLSGSFPPDIDRLSLIVYDVGFNNLTGPLSENFGEIKTLEQLHVSHNKLSGNIPASICSLPRLLNFTYSNNYFSGDLPPCLKFLGNDYSQNCFLGRPSQRSTLECSSAPA</sequence>
<evidence type="ECO:0000256" key="7">
    <source>
        <dbReference type="ARBA" id="ARBA00023180"/>
    </source>
</evidence>
<dbReference type="Pfam" id="PF13855">
    <property type="entry name" value="LRR_8"/>
    <property type="match status" value="1"/>
</dbReference>
<evidence type="ECO:0000256" key="2">
    <source>
        <dbReference type="ARBA" id="ARBA00022512"/>
    </source>
</evidence>
<keyword evidence="5 11" id="KW-0732">Signal</keyword>
<dbReference type="InterPro" id="IPR051582">
    <property type="entry name" value="LRR_extensin-like_regulator"/>
</dbReference>
<reference evidence="13" key="1">
    <citation type="journal article" date="2023" name="Plant J.">
        <title>The genome of the king protea, Protea cynaroides.</title>
        <authorList>
            <person name="Chang J."/>
            <person name="Duong T.A."/>
            <person name="Schoeman C."/>
            <person name="Ma X."/>
            <person name="Roodt D."/>
            <person name="Barker N."/>
            <person name="Li Z."/>
            <person name="Van de Peer Y."/>
            <person name="Mizrachi E."/>
        </authorList>
    </citation>
    <scope>NUCLEOTIDE SEQUENCE</scope>
    <source>
        <tissue evidence="13">Young leaves</tissue>
    </source>
</reference>
<organism evidence="13 14">
    <name type="scientific">Protea cynaroides</name>
    <dbReference type="NCBI Taxonomy" id="273540"/>
    <lineage>
        <taxon>Eukaryota</taxon>
        <taxon>Viridiplantae</taxon>
        <taxon>Streptophyta</taxon>
        <taxon>Embryophyta</taxon>
        <taxon>Tracheophyta</taxon>
        <taxon>Spermatophyta</taxon>
        <taxon>Magnoliopsida</taxon>
        <taxon>Proteales</taxon>
        <taxon>Proteaceae</taxon>
        <taxon>Protea</taxon>
    </lineage>
</organism>
<dbReference type="InterPro" id="IPR013210">
    <property type="entry name" value="LRR_N_plant-typ"/>
</dbReference>
<gene>
    <name evidence="13" type="ORF">NE237_014757</name>
</gene>
<comment type="caution">
    <text evidence="13">The sequence shown here is derived from an EMBL/GenBank/DDBJ whole genome shotgun (WGS) entry which is preliminary data.</text>
</comment>
<evidence type="ECO:0000256" key="5">
    <source>
        <dbReference type="ARBA" id="ARBA00022729"/>
    </source>
</evidence>
<keyword evidence="9" id="KW-0961">Cell wall biogenesis/degradation</keyword>
<comment type="subcellular location">
    <subcellularLocation>
        <location evidence="1">Secreted</location>
        <location evidence="1">Cell wall</location>
    </subcellularLocation>
</comment>
<dbReference type="FunFam" id="3.80.10.10:FF:000224">
    <property type="entry name" value="Leucine-rich repeat extensin-like protein 1"/>
    <property type="match status" value="1"/>
</dbReference>
<dbReference type="EMBL" id="JAMYWD010000006">
    <property type="protein sequence ID" value="KAJ4968056.1"/>
    <property type="molecule type" value="Genomic_DNA"/>
</dbReference>
<dbReference type="PANTHER" id="PTHR32093:SF121">
    <property type="entry name" value="LEUCINE-RICH REPEAT EXTENSIN-LIKE PROTEIN 6"/>
    <property type="match status" value="1"/>
</dbReference>
<keyword evidence="6" id="KW-0677">Repeat</keyword>
<dbReference type="GO" id="GO:0071555">
    <property type="term" value="P:cell wall organization"/>
    <property type="evidence" value="ECO:0007669"/>
    <property type="project" value="UniProtKB-KW"/>
</dbReference>
<feature type="signal peptide" evidence="11">
    <location>
        <begin position="1"/>
        <end position="27"/>
    </location>
</feature>
<feature type="domain" description="Leucine-rich repeat-containing N-terminal plant-type" evidence="12">
    <location>
        <begin position="40"/>
        <end position="74"/>
    </location>
</feature>
<dbReference type="Proteomes" id="UP001141806">
    <property type="component" value="Unassembled WGS sequence"/>
</dbReference>
<dbReference type="InterPro" id="IPR032675">
    <property type="entry name" value="LRR_dom_sf"/>
</dbReference>
<evidence type="ECO:0000256" key="9">
    <source>
        <dbReference type="ARBA" id="ARBA00023316"/>
    </source>
</evidence>
<dbReference type="Gene3D" id="3.80.10.10">
    <property type="entry name" value="Ribonuclease Inhibitor"/>
    <property type="match status" value="2"/>
</dbReference>
<evidence type="ECO:0000256" key="3">
    <source>
        <dbReference type="ARBA" id="ARBA00022525"/>
    </source>
</evidence>
<evidence type="ECO:0000256" key="4">
    <source>
        <dbReference type="ARBA" id="ARBA00022614"/>
    </source>
</evidence>
<evidence type="ECO:0000313" key="13">
    <source>
        <dbReference type="EMBL" id="KAJ4968056.1"/>
    </source>
</evidence>
<evidence type="ECO:0000256" key="8">
    <source>
        <dbReference type="ARBA" id="ARBA00023278"/>
    </source>
</evidence>
<accession>A0A9Q0KCY5</accession>
<evidence type="ECO:0000256" key="1">
    <source>
        <dbReference type="ARBA" id="ARBA00004191"/>
    </source>
</evidence>
<name>A0A9Q0KCY5_9MAGN</name>
<keyword evidence="4" id="KW-0433">Leucine-rich repeat</keyword>
<keyword evidence="8" id="KW-0379">Hydroxylation</keyword>